<comment type="caution">
    <text evidence="2">The sequence shown here is derived from an EMBL/GenBank/DDBJ whole genome shotgun (WGS) entry which is preliminary data.</text>
</comment>
<dbReference type="AlphaFoldDB" id="A0A9P9XLD3"/>
<organism evidence="2 3">
    <name type="scientific">Colletotrichum abscissum</name>
    <dbReference type="NCBI Taxonomy" id="1671311"/>
    <lineage>
        <taxon>Eukaryota</taxon>
        <taxon>Fungi</taxon>
        <taxon>Dikarya</taxon>
        <taxon>Ascomycota</taxon>
        <taxon>Pezizomycotina</taxon>
        <taxon>Sordariomycetes</taxon>
        <taxon>Hypocreomycetidae</taxon>
        <taxon>Glomerellales</taxon>
        <taxon>Glomerellaceae</taxon>
        <taxon>Colletotrichum</taxon>
        <taxon>Colletotrichum acutatum species complex</taxon>
    </lineage>
</organism>
<feature type="transmembrane region" description="Helical" evidence="1">
    <location>
        <begin position="232"/>
        <end position="254"/>
    </location>
</feature>
<keyword evidence="1" id="KW-0812">Transmembrane</keyword>
<gene>
    <name evidence="2" type="ORF">CABS02_03683</name>
</gene>
<feature type="transmembrane region" description="Helical" evidence="1">
    <location>
        <begin position="38"/>
        <end position="63"/>
    </location>
</feature>
<sequence length="274" mass="30636">MAPDILPNFARVALSILSLISFTPQYHRLREQGHCNGLSLYYVLFNLLSATEQLTIGLFLNINNGASLRPDAFVNTPATAGDWLNLSQLMIVWLCSIYLFTLSIRNASQSHERRIQRGAAITIFVIFLSFSIIPVLIDASLPSSRSEPRRWTQDIFALLHYVLLIPLSTAFIIVAAIAQAREIRSRGGDAGALSLPGLTFQCITFTLVAISWVVRVKYPPYSPSWVEWYRLIGWTVVNDSLIGCVRGFLLVIALREGMDEGWGSFERQPLLGFS</sequence>
<keyword evidence="3" id="KW-1185">Reference proteome</keyword>
<dbReference type="OrthoDB" id="5139341at2759"/>
<accession>A0A9P9XLD3</accession>
<feature type="transmembrane region" description="Helical" evidence="1">
    <location>
        <begin position="190"/>
        <end position="212"/>
    </location>
</feature>
<proteinExistence type="predicted"/>
<keyword evidence="1" id="KW-0472">Membrane</keyword>
<evidence type="ECO:0000256" key="1">
    <source>
        <dbReference type="SAM" id="Phobius"/>
    </source>
</evidence>
<feature type="transmembrane region" description="Helical" evidence="1">
    <location>
        <begin position="119"/>
        <end position="137"/>
    </location>
</feature>
<name>A0A9P9XLD3_9PEZI</name>
<keyword evidence="1" id="KW-1133">Transmembrane helix</keyword>
<dbReference type="Proteomes" id="UP001056436">
    <property type="component" value="Unassembled WGS sequence"/>
</dbReference>
<feature type="transmembrane region" description="Helical" evidence="1">
    <location>
        <begin position="83"/>
        <end position="107"/>
    </location>
</feature>
<evidence type="ECO:0000313" key="3">
    <source>
        <dbReference type="Proteomes" id="UP001056436"/>
    </source>
</evidence>
<evidence type="ECO:0000313" key="2">
    <source>
        <dbReference type="EMBL" id="KAI3555974.1"/>
    </source>
</evidence>
<dbReference type="EMBL" id="SDAQ01000014">
    <property type="protein sequence ID" value="KAI3555974.1"/>
    <property type="molecule type" value="Genomic_DNA"/>
</dbReference>
<reference evidence="2" key="1">
    <citation type="submission" date="2019-01" db="EMBL/GenBank/DDBJ databases">
        <title>Colletotrichum abscissum LGMF1257.</title>
        <authorList>
            <person name="Baroncelli R."/>
        </authorList>
    </citation>
    <scope>NUCLEOTIDE SEQUENCE</scope>
    <source>
        <strain evidence="2">Ca142</strain>
    </source>
</reference>
<protein>
    <submittedName>
        <fullName evidence="2">Uncharacterized protein</fullName>
    </submittedName>
</protein>
<feature type="transmembrane region" description="Helical" evidence="1">
    <location>
        <begin position="157"/>
        <end position="178"/>
    </location>
</feature>